<dbReference type="EMBL" id="MN739211">
    <property type="protein sequence ID" value="QHS93896.1"/>
    <property type="molecule type" value="Genomic_DNA"/>
</dbReference>
<reference evidence="1" key="1">
    <citation type="journal article" date="2020" name="Nature">
        <title>Giant virus diversity and host interactions through global metagenomics.</title>
        <authorList>
            <person name="Schulz F."/>
            <person name="Roux S."/>
            <person name="Paez-Espino D."/>
            <person name="Jungbluth S."/>
            <person name="Walsh D.A."/>
            <person name="Denef V.J."/>
            <person name="McMahon K.D."/>
            <person name="Konstantinidis K.T."/>
            <person name="Eloe-Fadrosh E.A."/>
            <person name="Kyrpides N.C."/>
            <person name="Woyke T."/>
        </authorList>
    </citation>
    <scope>NUCLEOTIDE SEQUENCE</scope>
    <source>
        <strain evidence="1">GVMAG-M-3300018080-19</strain>
    </source>
</reference>
<dbReference type="AlphaFoldDB" id="A0A6C0BNW8"/>
<name>A0A6C0BNW8_9ZZZZ</name>
<proteinExistence type="predicted"/>
<accession>A0A6C0BNW8</accession>
<protein>
    <submittedName>
        <fullName evidence="1">Uncharacterized protein</fullName>
    </submittedName>
</protein>
<sequence>MDPQTQSSLLHALRVLASINKQDRIGTQGSIYLESGNSLMVALSRWYYGESRTTNFEMIEKILKDALDLCEKLLENREMLLKNNAQDLTLLENSQLLTRFQAEIKGALMGTANLATTYADDASAVARLFTMNQTARNHLQRISLHFQKLVEPPNEE</sequence>
<evidence type="ECO:0000313" key="1">
    <source>
        <dbReference type="EMBL" id="QHS93896.1"/>
    </source>
</evidence>
<organism evidence="1">
    <name type="scientific">viral metagenome</name>
    <dbReference type="NCBI Taxonomy" id="1070528"/>
    <lineage>
        <taxon>unclassified sequences</taxon>
        <taxon>metagenomes</taxon>
        <taxon>organismal metagenomes</taxon>
    </lineage>
</organism>